<keyword evidence="2" id="KW-1133">Transmembrane helix</keyword>
<keyword evidence="2" id="KW-0812">Transmembrane</keyword>
<feature type="transmembrane region" description="Helical" evidence="2">
    <location>
        <begin position="203"/>
        <end position="226"/>
    </location>
</feature>
<organism evidence="4 5">
    <name type="scientific">Coprinopsis cinerea (strain Okayama-7 / 130 / ATCC MYA-4618 / FGSC 9003)</name>
    <name type="common">Inky cap fungus</name>
    <name type="synonym">Hormographiella aspergillata</name>
    <dbReference type="NCBI Taxonomy" id="240176"/>
    <lineage>
        <taxon>Eukaryota</taxon>
        <taxon>Fungi</taxon>
        <taxon>Dikarya</taxon>
        <taxon>Basidiomycota</taxon>
        <taxon>Agaricomycotina</taxon>
        <taxon>Agaricomycetes</taxon>
        <taxon>Agaricomycetidae</taxon>
        <taxon>Agaricales</taxon>
        <taxon>Agaricineae</taxon>
        <taxon>Psathyrellaceae</taxon>
        <taxon>Coprinopsis</taxon>
    </lineage>
</organism>
<dbReference type="Proteomes" id="UP000001861">
    <property type="component" value="Unassembled WGS sequence"/>
</dbReference>
<feature type="region of interest" description="Disordered" evidence="1">
    <location>
        <begin position="237"/>
        <end position="326"/>
    </location>
</feature>
<evidence type="ECO:0000313" key="4">
    <source>
        <dbReference type="EMBL" id="EAU82631.1"/>
    </source>
</evidence>
<proteinExistence type="predicted"/>
<keyword evidence="2" id="KW-0472">Membrane</keyword>
<gene>
    <name evidence="4" type="ORF">CC1G_07913</name>
</gene>
<feature type="region of interest" description="Disordered" evidence="1">
    <location>
        <begin position="160"/>
        <end position="198"/>
    </location>
</feature>
<feature type="region of interest" description="Disordered" evidence="1">
    <location>
        <begin position="352"/>
        <end position="374"/>
    </location>
</feature>
<accession>A8P6P5</accession>
<feature type="compositionally biased region" description="Pro residues" evidence="1">
    <location>
        <begin position="176"/>
        <end position="190"/>
    </location>
</feature>
<evidence type="ECO:0000313" key="5">
    <source>
        <dbReference type="Proteomes" id="UP000001861"/>
    </source>
</evidence>
<dbReference type="AlphaFoldDB" id="A8P6P5"/>
<evidence type="ECO:0000256" key="3">
    <source>
        <dbReference type="SAM" id="SignalP"/>
    </source>
</evidence>
<evidence type="ECO:0000256" key="2">
    <source>
        <dbReference type="SAM" id="Phobius"/>
    </source>
</evidence>
<keyword evidence="3" id="KW-0732">Signal</keyword>
<dbReference type="InParanoid" id="A8P6P5"/>
<name>A8P6P5_COPC7</name>
<feature type="compositionally biased region" description="Basic and acidic residues" evidence="1">
    <location>
        <begin position="266"/>
        <end position="276"/>
    </location>
</feature>
<dbReference type="VEuPathDB" id="FungiDB:CC1G_07913"/>
<dbReference type="KEGG" id="cci:CC1G_07913"/>
<dbReference type="RefSeq" id="XP_001839198.1">
    <property type="nucleotide sequence ID" value="XM_001839146.1"/>
</dbReference>
<feature type="signal peptide" evidence="3">
    <location>
        <begin position="1"/>
        <end position="24"/>
    </location>
</feature>
<sequence>MKISRTTPLAVLGSSLLGAHLSNASNVTIHCDDADIQYLPEEKWEITTHPASEQPSGSSHCVLASSLHEDATVVVTFTGSSLYYIPSPGHHDNLFLKTQLDSGPETRIHVPPPNPSLSPVLLAHDLSPEQPHTVVLRSEPPGHLSIHELMYTTLHPTRLAPRAPQTTDSLPDQTAPIPPPSQSPTQGPQPKPKDEVKSANGSLAAQIAVPVVIFVCLALMAGFWFARKPGRCCCRDTTTTSSPDNDPEKASPQQDVEGMRTEGVVPDEKGKGKAPERPSSYARSEGSLHPSSTSPRLSLVDGGQTQKKRISKDPDASFYRRSRDEPTIIVKSLSSAPGSSIQLPAAVAEDGTLVPLPPLSNQPHNSYPATHAKA</sequence>
<feature type="chain" id="PRO_5002727679" evidence="3">
    <location>
        <begin position="25"/>
        <end position="374"/>
    </location>
</feature>
<keyword evidence="5" id="KW-1185">Reference proteome</keyword>
<evidence type="ECO:0000256" key="1">
    <source>
        <dbReference type="SAM" id="MobiDB-lite"/>
    </source>
</evidence>
<dbReference type="EMBL" id="AACS02000005">
    <property type="protein sequence ID" value="EAU82631.1"/>
    <property type="molecule type" value="Genomic_DNA"/>
</dbReference>
<dbReference type="GeneID" id="6015807"/>
<comment type="caution">
    <text evidence="4">The sequence shown here is derived from an EMBL/GenBank/DDBJ whole genome shotgun (WGS) entry which is preliminary data.</text>
</comment>
<protein>
    <submittedName>
        <fullName evidence="4">Uncharacterized protein</fullName>
    </submittedName>
</protein>
<reference evidence="4 5" key="1">
    <citation type="journal article" date="2010" name="Proc. Natl. Acad. Sci. U.S.A.">
        <title>Insights into evolution of multicellular fungi from the assembled chromosomes of the mushroom Coprinopsis cinerea (Coprinus cinereus).</title>
        <authorList>
            <person name="Stajich J.E."/>
            <person name="Wilke S.K."/>
            <person name="Ahren D."/>
            <person name="Au C.H."/>
            <person name="Birren B.W."/>
            <person name="Borodovsky M."/>
            <person name="Burns C."/>
            <person name="Canback B."/>
            <person name="Casselton L.A."/>
            <person name="Cheng C.K."/>
            <person name="Deng J."/>
            <person name="Dietrich F.S."/>
            <person name="Fargo D.C."/>
            <person name="Farman M.L."/>
            <person name="Gathman A.C."/>
            <person name="Goldberg J."/>
            <person name="Guigo R."/>
            <person name="Hoegger P.J."/>
            <person name="Hooker J.B."/>
            <person name="Huggins A."/>
            <person name="James T.Y."/>
            <person name="Kamada T."/>
            <person name="Kilaru S."/>
            <person name="Kodira C."/>
            <person name="Kues U."/>
            <person name="Kupfer D."/>
            <person name="Kwan H.S."/>
            <person name="Lomsadze A."/>
            <person name="Li W."/>
            <person name="Lilly W.W."/>
            <person name="Ma L.J."/>
            <person name="Mackey A.J."/>
            <person name="Manning G."/>
            <person name="Martin F."/>
            <person name="Muraguchi H."/>
            <person name="Natvig D.O."/>
            <person name="Palmerini H."/>
            <person name="Ramesh M.A."/>
            <person name="Rehmeyer C.J."/>
            <person name="Roe B.A."/>
            <person name="Shenoy N."/>
            <person name="Stanke M."/>
            <person name="Ter-Hovhannisyan V."/>
            <person name="Tunlid A."/>
            <person name="Velagapudi R."/>
            <person name="Vision T.J."/>
            <person name="Zeng Q."/>
            <person name="Zolan M.E."/>
            <person name="Pukkila P.J."/>
        </authorList>
    </citation>
    <scope>NUCLEOTIDE SEQUENCE [LARGE SCALE GENOMIC DNA]</scope>
    <source>
        <strain evidence="5">Okayama-7 / 130 / ATCC MYA-4618 / FGSC 9003</strain>
    </source>
</reference>